<sequence>MRPPVDKGETNLGFSSHQFGASPAARERKTSYHNVWACRLLHCSMLFALFLFTAQNRIFLPYTWLAVQWLVDVIRHARHGSARPYNRGGGRTQSLGTHPRLTLYYGFACGSSSYCYVLELTRECSALSLCTIRRPMKNYGSSLGLWPLIRCRLSWPQFVVGYCRYPAPGQPIQDPGG</sequence>
<keyword evidence="1" id="KW-1133">Transmembrane helix</keyword>
<dbReference type="GeneID" id="70294559"/>
<proteinExistence type="predicted"/>
<keyword evidence="1" id="KW-0472">Membrane</keyword>
<organism evidence="2 3">
    <name type="scientific">Emericellopsis atlantica</name>
    <dbReference type="NCBI Taxonomy" id="2614577"/>
    <lineage>
        <taxon>Eukaryota</taxon>
        <taxon>Fungi</taxon>
        <taxon>Dikarya</taxon>
        <taxon>Ascomycota</taxon>
        <taxon>Pezizomycotina</taxon>
        <taxon>Sordariomycetes</taxon>
        <taxon>Hypocreomycetidae</taxon>
        <taxon>Hypocreales</taxon>
        <taxon>Bionectriaceae</taxon>
        <taxon>Emericellopsis</taxon>
    </lineage>
</organism>
<dbReference type="Proteomes" id="UP000887229">
    <property type="component" value="Unassembled WGS sequence"/>
</dbReference>
<reference evidence="2" key="1">
    <citation type="journal article" date="2021" name="IMA Fungus">
        <title>Genomic characterization of three marine fungi, including Emericellopsis atlantica sp. nov. with signatures of a generalist lifestyle and marine biomass degradation.</title>
        <authorList>
            <person name="Hagestad O.C."/>
            <person name="Hou L."/>
            <person name="Andersen J.H."/>
            <person name="Hansen E.H."/>
            <person name="Altermark B."/>
            <person name="Li C."/>
            <person name="Kuhnert E."/>
            <person name="Cox R.J."/>
            <person name="Crous P.W."/>
            <person name="Spatafora J.W."/>
            <person name="Lail K."/>
            <person name="Amirebrahimi M."/>
            <person name="Lipzen A."/>
            <person name="Pangilinan J."/>
            <person name="Andreopoulos W."/>
            <person name="Hayes R.D."/>
            <person name="Ng V."/>
            <person name="Grigoriev I.V."/>
            <person name="Jackson S.A."/>
            <person name="Sutton T.D.S."/>
            <person name="Dobson A.D.W."/>
            <person name="Rama T."/>
        </authorList>
    </citation>
    <scope>NUCLEOTIDE SEQUENCE</scope>
    <source>
        <strain evidence="2">TS7</strain>
    </source>
</reference>
<name>A0A9P7ZL59_9HYPO</name>
<keyword evidence="3" id="KW-1185">Reference proteome</keyword>
<feature type="transmembrane region" description="Helical" evidence="1">
    <location>
        <begin position="36"/>
        <end position="53"/>
    </location>
</feature>
<dbReference type="AlphaFoldDB" id="A0A9P7ZL59"/>
<dbReference type="RefSeq" id="XP_046117534.1">
    <property type="nucleotide sequence ID" value="XM_046263656.1"/>
</dbReference>
<dbReference type="EMBL" id="MU251257">
    <property type="protein sequence ID" value="KAG9253610.1"/>
    <property type="molecule type" value="Genomic_DNA"/>
</dbReference>
<evidence type="ECO:0000313" key="3">
    <source>
        <dbReference type="Proteomes" id="UP000887229"/>
    </source>
</evidence>
<gene>
    <name evidence="2" type="ORF">F5Z01DRAFT_657751</name>
</gene>
<accession>A0A9P7ZL59</accession>
<keyword evidence="1" id="KW-0812">Transmembrane</keyword>
<comment type="caution">
    <text evidence="2">The sequence shown here is derived from an EMBL/GenBank/DDBJ whole genome shotgun (WGS) entry which is preliminary data.</text>
</comment>
<protein>
    <submittedName>
        <fullName evidence="2">Uncharacterized protein</fullName>
    </submittedName>
</protein>
<evidence type="ECO:0000313" key="2">
    <source>
        <dbReference type="EMBL" id="KAG9253610.1"/>
    </source>
</evidence>
<evidence type="ECO:0000256" key="1">
    <source>
        <dbReference type="SAM" id="Phobius"/>
    </source>
</evidence>